<protein>
    <recommendedName>
        <fullName evidence="1">Gamma-glutamylcyclotransferase AIG2-like domain-containing protein</fullName>
    </recommendedName>
</protein>
<name>A0A2W5PWE1_RHOSU</name>
<evidence type="ECO:0000259" key="1">
    <source>
        <dbReference type="Pfam" id="PF06094"/>
    </source>
</evidence>
<dbReference type="AlphaFoldDB" id="A0A2W5PWE1"/>
<sequence>MTKALLPDCDNLLKSLSETTRHTKDWMTLKRDTRDEFPVFVTGSMRRWRENARFLQGCNYYGMAITWSQNFIMNRPKLRPGQNTVPDPLVFQLDSDKTNWEEAGHYFDRDRLLAVEGEVYGVPLRKLAQLDIHEQNGEGVNRKSIYVELINPIQHSATIKAFMYLVDVDEYMRIFAPMSDNLELCGTITTKGREVYRA</sequence>
<dbReference type="InterPro" id="IPR036568">
    <property type="entry name" value="GGCT-like_sf"/>
</dbReference>
<evidence type="ECO:0000313" key="3">
    <source>
        <dbReference type="Proteomes" id="UP000249185"/>
    </source>
</evidence>
<organism evidence="2 3">
    <name type="scientific">Rhodovulum sulfidophilum</name>
    <name type="common">Rhodobacter sulfidophilus</name>
    <dbReference type="NCBI Taxonomy" id="35806"/>
    <lineage>
        <taxon>Bacteria</taxon>
        <taxon>Pseudomonadati</taxon>
        <taxon>Pseudomonadota</taxon>
        <taxon>Alphaproteobacteria</taxon>
        <taxon>Rhodobacterales</taxon>
        <taxon>Paracoccaceae</taxon>
        <taxon>Rhodovulum</taxon>
    </lineage>
</organism>
<comment type="caution">
    <text evidence="2">The sequence shown here is derived from an EMBL/GenBank/DDBJ whole genome shotgun (WGS) entry which is preliminary data.</text>
</comment>
<dbReference type="Gene3D" id="3.10.490.10">
    <property type="entry name" value="Gamma-glutamyl cyclotransferase-like"/>
    <property type="match status" value="1"/>
</dbReference>
<dbReference type="EMBL" id="QFPW01000021">
    <property type="protein sequence ID" value="PZQ46773.1"/>
    <property type="molecule type" value="Genomic_DNA"/>
</dbReference>
<feature type="domain" description="Gamma-glutamylcyclotransferase AIG2-like" evidence="1">
    <location>
        <begin position="112"/>
        <end position="167"/>
    </location>
</feature>
<dbReference type="InterPro" id="IPR009288">
    <property type="entry name" value="AIG2-like_dom"/>
</dbReference>
<dbReference type="SUPFAM" id="SSF110857">
    <property type="entry name" value="Gamma-glutamyl cyclotransferase-like"/>
    <property type="match status" value="1"/>
</dbReference>
<evidence type="ECO:0000313" key="2">
    <source>
        <dbReference type="EMBL" id="PZQ46773.1"/>
    </source>
</evidence>
<accession>A0A2W5PWE1</accession>
<reference evidence="2 3" key="1">
    <citation type="submission" date="2017-08" db="EMBL/GenBank/DDBJ databases">
        <title>Infants hospitalized years apart are colonized by the same room-sourced microbial strains.</title>
        <authorList>
            <person name="Brooks B."/>
            <person name="Olm M.R."/>
            <person name="Firek B.A."/>
            <person name="Baker R."/>
            <person name="Thomas B.C."/>
            <person name="Morowitz M.J."/>
            <person name="Banfield J.F."/>
        </authorList>
    </citation>
    <scope>NUCLEOTIDE SEQUENCE [LARGE SCALE GENOMIC DNA]</scope>
    <source>
        <strain evidence="2">S2_005_002_R2_34</strain>
    </source>
</reference>
<gene>
    <name evidence="2" type="ORF">DI556_19335</name>
</gene>
<dbReference type="Pfam" id="PF06094">
    <property type="entry name" value="GGACT"/>
    <property type="match status" value="1"/>
</dbReference>
<proteinExistence type="predicted"/>
<dbReference type="Proteomes" id="UP000249185">
    <property type="component" value="Unassembled WGS sequence"/>
</dbReference>